<dbReference type="GO" id="GO:0016853">
    <property type="term" value="F:isomerase activity"/>
    <property type="evidence" value="ECO:0007669"/>
    <property type="project" value="UniProtKB-KW"/>
</dbReference>
<dbReference type="Proteomes" id="UP000371041">
    <property type="component" value="Chromosome"/>
</dbReference>
<dbReference type="AlphaFoldDB" id="A0A5Q3QAD3"/>
<evidence type="ECO:0000313" key="5">
    <source>
        <dbReference type="Proteomes" id="UP000371041"/>
    </source>
</evidence>
<accession>A0A5Q3QAD3</accession>
<dbReference type="SUPFAM" id="SSF54506">
    <property type="entry name" value="Diaminopimelate epimerase-like"/>
    <property type="match status" value="1"/>
</dbReference>
<dbReference type="EMBL" id="CP045929">
    <property type="protein sequence ID" value="QGK68569.1"/>
    <property type="molecule type" value="Genomic_DNA"/>
</dbReference>
<dbReference type="GO" id="GO:0005737">
    <property type="term" value="C:cytoplasm"/>
    <property type="evidence" value="ECO:0007669"/>
    <property type="project" value="TreeGrafter"/>
</dbReference>
<dbReference type="Gene3D" id="3.10.310.10">
    <property type="entry name" value="Diaminopimelate Epimerase, Chain A, domain 1"/>
    <property type="match status" value="2"/>
</dbReference>
<keyword evidence="5" id="KW-1185">Reference proteome</keyword>
<reference evidence="5" key="1">
    <citation type="submission" date="2019-11" db="EMBL/GenBank/DDBJ databases">
        <title>The complete genome sequence of Saccharopolyspora sp. E2A.</title>
        <authorList>
            <person name="Zhang G."/>
        </authorList>
    </citation>
    <scope>NUCLEOTIDE SEQUENCE [LARGE SCALE GENOMIC DNA]</scope>
    <source>
        <strain evidence="5">E2A</strain>
    </source>
</reference>
<dbReference type="RefSeq" id="WP_154075178.1">
    <property type="nucleotide sequence ID" value="NZ_CP045929.1"/>
</dbReference>
<dbReference type="Pfam" id="PF02567">
    <property type="entry name" value="PhzC-PhzF"/>
    <property type="match status" value="1"/>
</dbReference>
<feature type="active site" evidence="3">
    <location>
        <position position="44"/>
    </location>
</feature>
<dbReference type="KEGG" id="sace:GIY23_02465"/>
<evidence type="ECO:0000256" key="2">
    <source>
        <dbReference type="ARBA" id="ARBA00023235"/>
    </source>
</evidence>
<name>A0A5Q3QAD3_9PSEU</name>
<comment type="similarity">
    <text evidence="1">Belongs to the PhzF family.</text>
</comment>
<proteinExistence type="inferred from homology"/>
<evidence type="ECO:0000313" key="4">
    <source>
        <dbReference type="EMBL" id="QGK68569.1"/>
    </source>
</evidence>
<sequence>MDVYVVDAFTDTPFSGNPAGVVLLDAPAETAWMQSVAAELNHSETAFVVTGGAADEPKSLRWFTPTTEVDLCGHATLATAHVLGDEQRFTTASGELACTSLADGTIEMDFPLGLAEPVEPPEEVVDALPGVTIEACAQGKSWVLVQVASAAEVRALHPDLDALDDAHDVIVTAAGDRPGLDFVSRVFAPNVGVPEDPVTGSAHCILASYWSQKLGRTGHGERFAAEQASPRGGEVQVTLRGTRVGLAGRAVTVLRGQLHA</sequence>
<dbReference type="NCBIfam" id="TIGR00654">
    <property type="entry name" value="PhzF_family"/>
    <property type="match status" value="1"/>
</dbReference>
<dbReference type="InterPro" id="IPR003719">
    <property type="entry name" value="Phenazine_PhzF-like"/>
</dbReference>
<protein>
    <submittedName>
        <fullName evidence="4">PhzF family phenazine biosynthesis isomerase</fullName>
    </submittedName>
</protein>
<evidence type="ECO:0000256" key="3">
    <source>
        <dbReference type="PIRSR" id="PIRSR016184-1"/>
    </source>
</evidence>
<evidence type="ECO:0000256" key="1">
    <source>
        <dbReference type="ARBA" id="ARBA00008270"/>
    </source>
</evidence>
<keyword evidence="2 4" id="KW-0413">Isomerase</keyword>
<organism evidence="4 5">
    <name type="scientific">Allosaccharopolyspora coralli</name>
    <dbReference type="NCBI Taxonomy" id="2665642"/>
    <lineage>
        <taxon>Bacteria</taxon>
        <taxon>Bacillati</taxon>
        <taxon>Actinomycetota</taxon>
        <taxon>Actinomycetes</taxon>
        <taxon>Pseudonocardiales</taxon>
        <taxon>Pseudonocardiaceae</taxon>
        <taxon>Allosaccharopolyspora</taxon>
    </lineage>
</organism>
<dbReference type="PANTHER" id="PTHR13774:SF17">
    <property type="entry name" value="PHENAZINE BIOSYNTHESIS-LIKE DOMAIN-CONTAINING PROTEIN"/>
    <property type="match status" value="1"/>
</dbReference>
<gene>
    <name evidence="4" type="ORF">GIY23_02465</name>
</gene>
<dbReference type="PIRSF" id="PIRSF016184">
    <property type="entry name" value="PhzC_PhzF"/>
    <property type="match status" value="1"/>
</dbReference>
<dbReference type="PANTHER" id="PTHR13774">
    <property type="entry name" value="PHENAZINE BIOSYNTHESIS PROTEIN"/>
    <property type="match status" value="1"/>
</dbReference>